<dbReference type="Gene3D" id="3.40.630.20">
    <property type="entry name" value="Peptidase C15, pyroglutamyl peptidase I-like"/>
    <property type="match status" value="1"/>
</dbReference>
<accession>A0ABV8JP76</accession>
<dbReference type="SUPFAM" id="SSF53182">
    <property type="entry name" value="Pyrrolidone carboxyl peptidase (pyroglutamate aminopeptidase)"/>
    <property type="match status" value="1"/>
</dbReference>
<dbReference type="InterPro" id="IPR036440">
    <property type="entry name" value="Peptidase_C15-like_sf"/>
</dbReference>
<proteinExistence type="predicted"/>
<dbReference type="RefSeq" id="WP_380705627.1">
    <property type="nucleotide sequence ID" value="NZ_JBHSAP010000018.1"/>
</dbReference>
<dbReference type="Proteomes" id="UP001595843">
    <property type="component" value="Unassembled WGS sequence"/>
</dbReference>
<protein>
    <recommendedName>
        <fullName evidence="4">Pyrrolidone-carboxylate peptidase (N-terminal pyroglutamyl peptidase)</fullName>
    </recommendedName>
</protein>
<sequence>MFHQKIFRLLLLGCLILPLWVTFPPDVSAKKEIGCYDRSIPVTPEEQRISDGKPIPQQILKESRFDRFTDRFERDLCSASSPEAATKLVEKHGSRLWKTAVQRAQGKRPDMGDLDRYDDRPLYWARLNMARNLRQWHPDFQLSNKQREHILKRLEYTSRGLPTVDFPRGKAAKRILVSGFDPYRLEQEFRRSNPSGASALQMDGLHIQTKEGPAIIQTVMFPVRWRDFEGGIVEDAFGPSLKPGPRQIDLMMTISQGRPRQMDIEGFAGRWHTGTDNELASRSVEIPPAPQWPMPDPLPEFIETTLPYQQMIDANTGPWPVSRNDTVCEWLPPDHSGPYVCRDEGPTPGSKAREGGGGSYLSNESQYRSNRLRLGLGADHLPGGHLHIAALEKYPRDPAIYLDDDFQQERRATVDQTVELVKAAARAVD</sequence>
<evidence type="ECO:0000313" key="3">
    <source>
        <dbReference type="Proteomes" id="UP001595843"/>
    </source>
</evidence>
<organism evidence="2 3">
    <name type="scientific">Salinithrix halophila</name>
    <dbReference type="NCBI Taxonomy" id="1485204"/>
    <lineage>
        <taxon>Bacteria</taxon>
        <taxon>Bacillati</taxon>
        <taxon>Bacillota</taxon>
        <taxon>Bacilli</taxon>
        <taxon>Bacillales</taxon>
        <taxon>Thermoactinomycetaceae</taxon>
        <taxon>Salinithrix</taxon>
    </lineage>
</organism>
<evidence type="ECO:0000256" key="1">
    <source>
        <dbReference type="SAM" id="MobiDB-lite"/>
    </source>
</evidence>
<evidence type="ECO:0000313" key="2">
    <source>
        <dbReference type="EMBL" id="MFC4077789.1"/>
    </source>
</evidence>
<reference evidence="3" key="1">
    <citation type="journal article" date="2019" name="Int. J. Syst. Evol. Microbiol.">
        <title>The Global Catalogue of Microorganisms (GCM) 10K type strain sequencing project: providing services to taxonomists for standard genome sequencing and annotation.</title>
        <authorList>
            <consortium name="The Broad Institute Genomics Platform"/>
            <consortium name="The Broad Institute Genome Sequencing Center for Infectious Disease"/>
            <person name="Wu L."/>
            <person name="Ma J."/>
        </authorList>
    </citation>
    <scope>NUCLEOTIDE SEQUENCE [LARGE SCALE GENOMIC DNA]</scope>
    <source>
        <strain evidence="3">IBRC-M 10813</strain>
    </source>
</reference>
<evidence type="ECO:0008006" key="4">
    <source>
        <dbReference type="Google" id="ProtNLM"/>
    </source>
</evidence>
<gene>
    <name evidence="2" type="ORF">ACFOUO_13380</name>
</gene>
<dbReference type="EMBL" id="JBHSAP010000018">
    <property type="protein sequence ID" value="MFC4077789.1"/>
    <property type="molecule type" value="Genomic_DNA"/>
</dbReference>
<feature type="region of interest" description="Disordered" evidence="1">
    <location>
        <begin position="339"/>
        <end position="363"/>
    </location>
</feature>
<name>A0ABV8JP76_9BACL</name>
<keyword evidence="3" id="KW-1185">Reference proteome</keyword>
<comment type="caution">
    <text evidence="2">The sequence shown here is derived from an EMBL/GenBank/DDBJ whole genome shotgun (WGS) entry which is preliminary data.</text>
</comment>